<dbReference type="Pfam" id="PF01578">
    <property type="entry name" value="Cytochrom_C_asm"/>
    <property type="match status" value="1"/>
</dbReference>
<feature type="domain" description="Cytochrome c assembly protein" evidence="6">
    <location>
        <begin position="778"/>
        <end position="982"/>
    </location>
</feature>
<dbReference type="AlphaFoldDB" id="A0A381DLV8"/>
<keyword evidence="4" id="KW-1133">Transmembrane helix</keyword>
<accession>A0A381DLV8</accession>
<evidence type="ECO:0000256" key="5">
    <source>
        <dbReference type="ARBA" id="ARBA00023136"/>
    </source>
</evidence>
<evidence type="ECO:0000256" key="4">
    <source>
        <dbReference type="ARBA" id="ARBA00022989"/>
    </source>
</evidence>
<dbReference type="InterPro" id="IPR002541">
    <property type="entry name" value="Cyt_c_assembly"/>
</dbReference>
<dbReference type="GO" id="GO:0005886">
    <property type="term" value="C:plasma membrane"/>
    <property type="evidence" value="ECO:0007669"/>
    <property type="project" value="TreeGrafter"/>
</dbReference>
<comment type="subcellular location">
    <subcellularLocation>
        <location evidence="1">Membrane</location>
        <topology evidence="1">Multi-pass membrane protein</topology>
    </subcellularLocation>
</comment>
<evidence type="ECO:0000256" key="3">
    <source>
        <dbReference type="ARBA" id="ARBA00022748"/>
    </source>
</evidence>
<evidence type="ECO:0000313" key="9">
    <source>
        <dbReference type="Proteomes" id="UP000254920"/>
    </source>
</evidence>
<dbReference type="OrthoDB" id="9814290at2"/>
<dbReference type="GeneID" id="93090414"/>
<reference evidence="8 9" key="1">
    <citation type="submission" date="2018-06" db="EMBL/GenBank/DDBJ databases">
        <authorList>
            <consortium name="Pathogen Informatics"/>
            <person name="Doyle S."/>
        </authorList>
    </citation>
    <scope>NUCLEOTIDE SEQUENCE [LARGE SCALE GENOMIC DNA]</scope>
    <source>
        <strain evidence="8 9">NCTC12475</strain>
    </source>
</reference>
<dbReference type="GO" id="GO:0017004">
    <property type="term" value="P:cytochrome complex assembly"/>
    <property type="evidence" value="ECO:0007669"/>
    <property type="project" value="UniProtKB-KW"/>
</dbReference>
<dbReference type="PANTHER" id="PTHR30071:SF1">
    <property type="entry name" value="CYTOCHROME B_B6 PROTEIN-RELATED"/>
    <property type="match status" value="1"/>
</dbReference>
<evidence type="ECO:0000256" key="2">
    <source>
        <dbReference type="ARBA" id="ARBA00022692"/>
    </source>
</evidence>
<proteinExistence type="predicted"/>
<evidence type="ECO:0000259" key="7">
    <source>
        <dbReference type="Pfam" id="PF05140"/>
    </source>
</evidence>
<keyword evidence="3" id="KW-0201">Cytochrome c-type biogenesis</keyword>
<gene>
    <name evidence="8" type="ORF">NCTC12475_01776</name>
</gene>
<dbReference type="InterPro" id="IPR045062">
    <property type="entry name" value="Cyt_c_biogenesis_CcsA/CcmC"/>
</dbReference>
<protein>
    <submittedName>
        <fullName evidence="8">CcmF/CcyK/CcsA family cytochrome c biogenesis protein</fullName>
    </submittedName>
</protein>
<evidence type="ECO:0000259" key="6">
    <source>
        <dbReference type="Pfam" id="PF01578"/>
    </source>
</evidence>
<feature type="domain" description="ResB-like" evidence="7">
    <location>
        <begin position="333"/>
        <end position="405"/>
    </location>
</feature>
<dbReference type="STRING" id="32024.GCA_000788295_00498"/>
<dbReference type="GO" id="GO:0020037">
    <property type="term" value="F:heme binding"/>
    <property type="evidence" value="ECO:0007669"/>
    <property type="project" value="InterPro"/>
</dbReference>
<dbReference type="EMBL" id="UFVD01000001">
    <property type="protein sequence ID" value="SUX11547.1"/>
    <property type="molecule type" value="Genomic_DNA"/>
</dbReference>
<dbReference type="Pfam" id="PF05140">
    <property type="entry name" value="ResB"/>
    <property type="match status" value="1"/>
</dbReference>
<evidence type="ECO:0000256" key="1">
    <source>
        <dbReference type="ARBA" id="ARBA00004141"/>
    </source>
</evidence>
<dbReference type="InterPro" id="IPR007816">
    <property type="entry name" value="ResB-like_domain"/>
</dbReference>
<organism evidence="8 9">
    <name type="scientific">Campylobacter sputorum subsp. sputorum</name>
    <dbReference type="NCBI Taxonomy" id="32024"/>
    <lineage>
        <taxon>Bacteria</taxon>
        <taxon>Pseudomonadati</taxon>
        <taxon>Campylobacterota</taxon>
        <taxon>Epsilonproteobacteria</taxon>
        <taxon>Campylobacterales</taxon>
        <taxon>Campylobacteraceae</taxon>
        <taxon>Campylobacter</taxon>
    </lineage>
</organism>
<keyword evidence="9" id="KW-1185">Reference proteome</keyword>
<keyword evidence="2" id="KW-0812">Transmembrane</keyword>
<dbReference type="RefSeq" id="WP_089182266.1">
    <property type="nucleotide sequence ID" value="NZ_CP043427.1"/>
</dbReference>
<sequence>MNKIISGFLGMGSAITMLLIYAVSCGTATIIENNYDTPTAWSAVYGATWFALLQLLLGINLLYNIFRYKLITLKKLPSFLFHFSFIIILIGAGITRYFGFEGVVHIRNGESTDELWTSAVYLQLIADDGKNLYQDNEEKHISLKGDNDFSMSVDVNGKKATYKYKDYIRSADFAFTDSKDGKPVINLIISGNGSSNELVLEDNTSNIIDGIEFAFNKEPNSDKFVKFTLKDDKWLFTSNEQISYFTMSENAKDSFDANSINEFKTMRLYTVSGINFAPKFLSKSASKKLVSVDGGNDAMIGELEFNGEKQDVPLFTNGKVYSTHVGGVEFVTKAGSLKHTMPFVMHLNAFKLDRYPGSNSPMSYSSDITIFDKNGNKIMDYLIYMNNVLDFNGHRFFQSSYDMDERGTILSVNKDPGKIPTYIGYFLLGLGFFLNLISPYSRFRKLANLVNSEATKTLSLMFAIFLAFTGVNLKASDVPSIDKNHAKELSSLLVQSADGRIKPFDTVGYEVLNKIYRSSSFNGMSPTEVMLSMMLNSDYWQEAPLIAISNKELKKLLGVDENAKYAKFSDFFTISDGKMSYKLAKIVELTNRKNPATRGMFDKDVIKVDERVNILYMVFMGEIFRIFPKIDDPNNTWYSPAAAIMSFPKEESNQVASILQNYFRSIIDAQSSGDWKQANDALNVLKEYQSKYGASILIDQKKIDMELLLNKYNIFDRLSPFYLISGLILLAVVFIKMVRPKTNVLYPFRFVYFLNLVLFLALTAGLGMRWYVSQHAPWSNAYESLIYVAWAMALSGLIFAKRSPVTIALTSILTGVTLFVAHLSWLDPQITTLVPVLNSYWLTIHVSVITASYGFLGLCALLGIFTLILMCFQGKKENKEISRNILEATRINEMSMIFGISLLTLGNFLGGVWANESWGRYWGWDSKETWALISIIVYAVVLHLRFIPKLNNQYAFGVASSFAYWSIIMTYFGVNFYLSGMHSYAAGDPVPVPNFIGIIATVMIIITLIASRGIKFAKKL</sequence>
<dbReference type="PANTHER" id="PTHR30071">
    <property type="entry name" value="HEME EXPORTER PROTEIN C"/>
    <property type="match status" value="1"/>
</dbReference>
<name>A0A381DLV8_9BACT</name>
<dbReference type="Proteomes" id="UP000254920">
    <property type="component" value="Unassembled WGS sequence"/>
</dbReference>
<keyword evidence="5" id="KW-0472">Membrane</keyword>
<evidence type="ECO:0000313" key="8">
    <source>
        <dbReference type="EMBL" id="SUX11547.1"/>
    </source>
</evidence>